<evidence type="ECO:0000313" key="2">
    <source>
        <dbReference type="EMBL" id="RIA79443.1"/>
    </source>
</evidence>
<name>A0A397RZ40_9GLOM</name>
<proteinExistence type="predicted"/>
<dbReference type="EMBL" id="QKYT01001297">
    <property type="protein sequence ID" value="RIA79443.1"/>
    <property type="molecule type" value="Genomic_DNA"/>
</dbReference>
<dbReference type="OrthoDB" id="2963168at2759"/>
<feature type="coiled-coil region" evidence="1">
    <location>
        <begin position="21"/>
        <end position="48"/>
    </location>
</feature>
<organism evidence="2 3">
    <name type="scientific">Glomus cerebriforme</name>
    <dbReference type="NCBI Taxonomy" id="658196"/>
    <lineage>
        <taxon>Eukaryota</taxon>
        <taxon>Fungi</taxon>
        <taxon>Fungi incertae sedis</taxon>
        <taxon>Mucoromycota</taxon>
        <taxon>Glomeromycotina</taxon>
        <taxon>Glomeromycetes</taxon>
        <taxon>Glomerales</taxon>
        <taxon>Glomeraceae</taxon>
        <taxon>Glomus</taxon>
    </lineage>
</organism>
<gene>
    <name evidence="2" type="ORF">C1645_840681</name>
</gene>
<sequence length="386" mass="44372">MACCNLKEVLMKKLLKSGQNTSQSRELNAKLLAEIAKLKKENAKIFKLRRILRLRIRMLRSLILEGSYGKSKKCDIENAKLKVRIEKLVKNKTVTTKLGSSNFNSVTDQLPMIMQHDKEMNTSLSKELIPEVIAKQSVSAIIIPESVAVKLNRENGAVPEVITVPANSKSSEEKEMDKFLDEKVRKIKKISSRNQQKVIQDFNNSDEIKLTKNQYIEFDLIQDLQSGSIIALPVNNNFENKIVKICHETGIIDKTARTQIYKKMLEFIANFLYELDIQDTIPILKQYINDDIKKILEDDDNMKCVISSRVLKYTYGIDTWRKCLANHSTKMNINQEITSSCILTYPRMTKKVYYNQEYNGKMTFGKMEIIVTTKDNQTGKLLLNIS</sequence>
<evidence type="ECO:0000313" key="3">
    <source>
        <dbReference type="Proteomes" id="UP000265703"/>
    </source>
</evidence>
<dbReference type="Proteomes" id="UP000265703">
    <property type="component" value="Unassembled WGS sequence"/>
</dbReference>
<keyword evidence="1" id="KW-0175">Coiled coil</keyword>
<comment type="caution">
    <text evidence="2">The sequence shown here is derived from an EMBL/GenBank/DDBJ whole genome shotgun (WGS) entry which is preliminary data.</text>
</comment>
<dbReference type="AlphaFoldDB" id="A0A397RZ40"/>
<keyword evidence="3" id="KW-1185">Reference proteome</keyword>
<accession>A0A397RZ40</accession>
<evidence type="ECO:0000256" key="1">
    <source>
        <dbReference type="SAM" id="Coils"/>
    </source>
</evidence>
<protein>
    <submittedName>
        <fullName evidence="2">Uncharacterized protein</fullName>
    </submittedName>
</protein>
<reference evidence="2 3" key="1">
    <citation type="submission" date="2018-06" db="EMBL/GenBank/DDBJ databases">
        <title>Comparative genomics reveals the genomic features of Rhizophagus irregularis, R. cerebriforme, R. diaphanum and Gigaspora rosea, and their symbiotic lifestyle signature.</title>
        <authorList>
            <person name="Morin E."/>
            <person name="San Clemente H."/>
            <person name="Chen E.C.H."/>
            <person name="De La Providencia I."/>
            <person name="Hainaut M."/>
            <person name="Kuo A."/>
            <person name="Kohler A."/>
            <person name="Murat C."/>
            <person name="Tang N."/>
            <person name="Roy S."/>
            <person name="Loubradou J."/>
            <person name="Henrissat B."/>
            <person name="Grigoriev I.V."/>
            <person name="Corradi N."/>
            <person name="Roux C."/>
            <person name="Martin F.M."/>
        </authorList>
    </citation>
    <scope>NUCLEOTIDE SEQUENCE [LARGE SCALE GENOMIC DNA]</scope>
    <source>
        <strain evidence="2 3">DAOM 227022</strain>
    </source>
</reference>